<reference evidence="2" key="1">
    <citation type="submission" date="2023-11" db="EMBL/GenBank/DDBJ databases">
        <authorList>
            <person name="De Vega J J."/>
            <person name="De Vega J J."/>
        </authorList>
    </citation>
    <scope>NUCLEOTIDE SEQUENCE</scope>
</reference>
<feature type="transmembrane region" description="Helical" evidence="1">
    <location>
        <begin position="333"/>
        <end position="358"/>
    </location>
</feature>
<comment type="caution">
    <text evidence="2">The sequence shown here is derived from an EMBL/GenBank/DDBJ whole genome shotgun (WGS) entry which is preliminary data.</text>
</comment>
<sequence length="375" mass="41272">MKDLPAQIPNYCIQDELPGHTGPIVALNVRKDAAVAGAPTVWDLQTKLQIPVVSPDADIRGITTTFLWIKRDDNVNEALIYGTQLGYIVCCLLETEFKELWNRQMPSVPAEVTGLAFDPPTNRLAMCHRGGRVQLSTLNRVMAETNPVDLQVAHCVPRAVEFGSMHGDERELLVFGLYCGLVYKVHGTKICTSDRAWSLGCRITDVALDVADNIFAVSDPYSGVNVYSLVPGAGWDMQVKLHVPSQKSRRIQQMGFLEGNQVVVSGSDHGKLFIYTRRDQFLTTVDTGSDEWVQTITTAEVAGVPTIFAAKSSEISGRNNILVIQKRPAVPKVLVKVVMVLRSVVYVVVILAAVAYGYEKIFGEWSFGFALGSRM</sequence>
<protein>
    <submittedName>
        <fullName evidence="2">Uncharacterized protein</fullName>
    </submittedName>
</protein>
<name>A0AAD2HB15_9AGAR</name>
<dbReference type="SUPFAM" id="SSF101898">
    <property type="entry name" value="NHL repeat"/>
    <property type="match status" value="1"/>
</dbReference>
<dbReference type="Gene3D" id="2.130.10.10">
    <property type="entry name" value="YVTN repeat-like/Quinoprotein amine dehydrogenase"/>
    <property type="match status" value="1"/>
</dbReference>
<evidence type="ECO:0000313" key="2">
    <source>
        <dbReference type="EMBL" id="CAK5270812.1"/>
    </source>
</evidence>
<dbReference type="AlphaFoldDB" id="A0AAD2HB15"/>
<keyword evidence="3" id="KW-1185">Reference proteome</keyword>
<evidence type="ECO:0000313" key="3">
    <source>
        <dbReference type="Proteomes" id="UP001295794"/>
    </source>
</evidence>
<dbReference type="InterPro" id="IPR015943">
    <property type="entry name" value="WD40/YVTN_repeat-like_dom_sf"/>
</dbReference>
<evidence type="ECO:0000256" key="1">
    <source>
        <dbReference type="SAM" id="Phobius"/>
    </source>
</evidence>
<dbReference type="EMBL" id="CAVNYO010000169">
    <property type="protein sequence ID" value="CAK5270812.1"/>
    <property type="molecule type" value="Genomic_DNA"/>
</dbReference>
<organism evidence="2 3">
    <name type="scientific">Mycena citricolor</name>
    <dbReference type="NCBI Taxonomy" id="2018698"/>
    <lineage>
        <taxon>Eukaryota</taxon>
        <taxon>Fungi</taxon>
        <taxon>Dikarya</taxon>
        <taxon>Basidiomycota</taxon>
        <taxon>Agaricomycotina</taxon>
        <taxon>Agaricomycetes</taxon>
        <taxon>Agaricomycetidae</taxon>
        <taxon>Agaricales</taxon>
        <taxon>Marasmiineae</taxon>
        <taxon>Mycenaceae</taxon>
        <taxon>Mycena</taxon>
    </lineage>
</organism>
<keyword evidence="1" id="KW-0812">Transmembrane</keyword>
<keyword evidence="1" id="KW-1133">Transmembrane helix</keyword>
<gene>
    <name evidence="2" type="ORF">MYCIT1_LOCUS15534</name>
</gene>
<accession>A0AAD2HB15</accession>
<keyword evidence="1" id="KW-0472">Membrane</keyword>
<dbReference type="Proteomes" id="UP001295794">
    <property type="component" value="Unassembled WGS sequence"/>
</dbReference>
<proteinExistence type="predicted"/>